<evidence type="ECO:0000256" key="2">
    <source>
        <dbReference type="ARBA" id="ARBA00010973"/>
    </source>
</evidence>
<keyword evidence="7 11" id="KW-0378">Hydrolase</keyword>
<name>A0A0E1XL19_STAAU</name>
<feature type="domain" description="NodB homology" evidence="10">
    <location>
        <begin position="121"/>
        <end position="297"/>
    </location>
</feature>
<evidence type="ECO:0000256" key="6">
    <source>
        <dbReference type="ARBA" id="ARBA00022729"/>
    </source>
</evidence>
<dbReference type="InterPro" id="IPR023872">
    <property type="entry name" value="PNAG_deacetylase"/>
</dbReference>
<accession>A0A0E1XL19</accession>
<evidence type="ECO:0000256" key="7">
    <source>
        <dbReference type="ARBA" id="ARBA00022801"/>
    </source>
</evidence>
<evidence type="ECO:0000256" key="3">
    <source>
        <dbReference type="ARBA" id="ARBA00016781"/>
    </source>
</evidence>
<evidence type="ECO:0000256" key="8">
    <source>
        <dbReference type="ARBA" id="ARBA00030189"/>
    </source>
</evidence>
<comment type="subcellular location">
    <subcellularLocation>
        <location evidence="1">Secreted</location>
        <location evidence="1">Cell wall</location>
    </subcellularLocation>
</comment>
<keyword evidence="4" id="KW-0134">Cell wall</keyword>
<dbReference type="NCBIfam" id="TIGR03933">
    <property type="entry name" value="PIA_icaB"/>
    <property type="match status" value="1"/>
</dbReference>
<dbReference type="Gene3D" id="3.20.20.370">
    <property type="entry name" value="Glycoside hydrolase/deacetylase"/>
    <property type="match status" value="1"/>
</dbReference>
<evidence type="ECO:0000256" key="5">
    <source>
        <dbReference type="ARBA" id="ARBA00022525"/>
    </source>
</evidence>
<sequence>MAERKRIVKYRKLIILVLSILIILPVSTLDGHHIANADDDPPKKLKYKENSALALNYHRVRKANFLNNFIYFFSSSKEIKNYSVSQSQFESQIKWLKSHDAKFLTLKEFLYYKKKGKFPKRSVWINFDDMDETIYENAYPILKKYKIPATGFIITGHVGEENFHNLDMISKKELKEMYKTGLWEFETHTHDMHNLSKNNKSKLMKASEATIIKDLNKSEKYLTKNFKKSQKTIAYPYGLMNDDKLPVIKKAGLKYGFSLEEKAVTPNSNDYYIPRILISDDAFEHLIKRWDGFHEKD</sequence>
<dbReference type="SUPFAM" id="SSF88713">
    <property type="entry name" value="Glycoside hydrolase/deacetylase"/>
    <property type="match status" value="1"/>
</dbReference>
<protein>
    <recommendedName>
        <fullName evidence="3">Poly-beta-1,6-N-acetyl-D-glucosamine N-deacetylase</fullName>
    </recommendedName>
    <alternativeName>
        <fullName evidence="9">Biofilm polysaccharide intercellular adhesin deacetylase</fullName>
    </alternativeName>
    <alternativeName>
        <fullName evidence="8">Intercellular adhesion protein B</fullName>
    </alternativeName>
</protein>
<proteinExistence type="inferred from homology"/>
<organism evidence="11 12">
    <name type="scientific">Staphylococcus aureus subsp. aureus MN8</name>
    <dbReference type="NCBI Taxonomy" id="548470"/>
    <lineage>
        <taxon>Bacteria</taxon>
        <taxon>Bacillati</taxon>
        <taxon>Bacillota</taxon>
        <taxon>Bacilli</taxon>
        <taxon>Bacillales</taxon>
        <taxon>Staphylococcaceae</taxon>
        <taxon>Staphylococcus</taxon>
    </lineage>
</organism>
<dbReference type="Proteomes" id="UP000003455">
    <property type="component" value="Chromosome"/>
</dbReference>
<evidence type="ECO:0000256" key="1">
    <source>
        <dbReference type="ARBA" id="ARBA00004191"/>
    </source>
</evidence>
<reference evidence="11 12" key="1">
    <citation type="submission" date="2010-05" db="EMBL/GenBank/DDBJ databases">
        <authorList>
            <person name="Muzny D."/>
            <person name="Qin X."/>
            <person name="Buhay C."/>
            <person name="Dugan-Rocha S."/>
            <person name="Ding Y."/>
            <person name="Chen G."/>
            <person name="Hawes A."/>
            <person name="Holder M."/>
            <person name="Jhangiani S."/>
            <person name="Johnson A."/>
            <person name="Khan Z."/>
            <person name="Li Z."/>
            <person name="Liu W."/>
            <person name="Liu X."/>
            <person name="Perez L."/>
            <person name="Shen H."/>
            <person name="Wang Q."/>
            <person name="Watt J."/>
            <person name="Xi L."/>
            <person name="Xin Y."/>
            <person name="Zhou J."/>
            <person name="Deng J."/>
            <person name="Jiang H."/>
            <person name="Liu Y."/>
            <person name="Qu J."/>
            <person name="Song X.-Z."/>
            <person name="Zhang L."/>
            <person name="Villasana D."/>
            <person name="Johnson A."/>
            <person name="Liu J."/>
            <person name="Liyanage D."/>
            <person name="Lorensuhewa L."/>
            <person name="Robinson T."/>
            <person name="Song A."/>
            <person name="Song B.-B."/>
            <person name="Dinh H."/>
            <person name="Thornton R."/>
            <person name="Coyle M."/>
            <person name="Francisco L."/>
            <person name="Jackson L."/>
            <person name="Javaid M."/>
            <person name="Korchina V."/>
            <person name="Kovar C."/>
            <person name="Mata R."/>
            <person name="Mathew T."/>
            <person name="Ngo R."/>
            <person name="Nguyen L."/>
            <person name="Nguyen N."/>
            <person name="Okwuonu G."/>
            <person name="Ongeri F."/>
            <person name="Pham C."/>
            <person name="Simmons D."/>
            <person name="Wilczek-Boney K."/>
            <person name="Hale W."/>
            <person name="Jakkamsetti A."/>
            <person name="Pham P."/>
            <person name="Ruth R."/>
            <person name="San Lucas F."/>
            <person name="Warren J."/>
            <person name="Zhang J."/>
            <person name="Zhao Z."/>
            <person name="Zhou C."/>
            <person name="Zhu D."/>
            <person name="Lee S."/>
            <person name="Bess C."/>
            <person name="Blankenburg K."/>
            <person name="Forbes L."/>
            <person name="Fu Q."/>
            <person name="Gubbala S."/>
            <person name="Hirani K."/>
            <person name="Jayaseelan J.C."/>
            <person name="Lara F."/>
            <person name="Munidasa M."/>
            <person name="Palculict T."/>
            <person name="Patil S."/>
            <person name="Pu L.-L."/>
            <person name="Saada N."/>
            <person name="Tang L."/>
            <person name="Weissenberger G."/>
            <person name="Zhu Y."/>
            <person name="Hemphill L."/>
            <person name="Shang Y."/>
            <person name="Youmans B."/>
            <person name="Ayvaz T."/>
            <person name="Ross M."/>
            <person name="Santibanez J."/>
            <person name="Aqrawi P."/>
            <person name="Gross S."/>
            <person name="Joshi V."/>
            <person name="Fowler G."/>
            <person name="Nazareth L."/>
            <person name="Reid J."/>
            <person name="Worley K."/>
            <person name="Petrosino J."/>
            <person name="Highlander S."/>
            <person name="Gibbs R."/>
        </authorList>
    </citation>
    <scope>NUCLEOTIDE SEQUENCE [LARGE SCALE GENOMIC DNA]</scope>
    <source>
        <strain evidence="11 12">MN8</strain>
    </source>
</reference>
<dbReference type="InterPro" id="IPR011330">
    <property type="entry name" value="Glyco_hydro/deAcase_b/a-brl"/>
</dbReference>
<comment type="caution">
    <text evidence="11">The sequence shown here is derived from an EMBL/GenBank/DDBJ whole genome shotgun (WGS) entry which is preliminary data.</text>
</comment>
<dbReference type="InterPro" id="IPR051398">
    <property type="entry name" value="Polysacch_Deacetylase"/>
</dbReference>
<comment type="similarity">
    <text evidence="2">Belongs to the polysaccharide deacetylase family.</text>
</comment>
<dbReference type="HOGENOM" id="CLU_030024_3_2_9"/>
<evidence type="ECO:0000256" key="4">
    <source>
        <dbReference type="ARBA" id="ARBA00022512"/>
    </source>
</evidence>
<dbReference type="PANTHER" id="PTHR34216:SF3">
    <property type="entry name" value="POLY-BETA-1,6-N-ACETYL-D-GLUCOSAMINE N-DEACETYLASE"/>
    <property type="match status" value="1"/>
</dbReference>
<evidence type="ECO:0000313" key="11">
    <source>
        <dbReference type="EMBL" id="EFH96476.1"/>
    </source>
</evidence>
<dbReference type="EMBL" id="ACJA02000001">
    <property type="protein sequence ID" value="EFH96476.1"/>
    <property type="molecule type" value="Genomic_DNA"/>
</dbReference>
<keyword evidence="6" id="KW-0732">Signal</keyword>
<dbReference type="Pfam" id="PF01522">
    <property type="entry name" value="Polysacc_deac_1"/>
    <property type="match status" value="1"/>
</dbReference>
<dbReference type="GO" id="GO:0005975">
    <property type="term" value="P:carbohydrate metabolic process"/>
    <property type="evidence" value="ECO:0007669"/>
    <property type="project" value="InterPro"/>
</dbReference>
<gene>
    <name evidence="11" type="primary">icaB</name>
    <name evidence="11" type="ORF">HMPREF0769_10478</name>
</gene>
<keyword evidence="5" id="KW-0964">Secreted</keyword>
<dbReference type="PROSITE" id="PS51677">
    <property type="entry name" value="NODB"/>
    <property type="match status" value="1"/>
</dbReference>
<dbReference type="AlphaFoldDB" id="A0A0E1XL19"/>
<evidence type="ECO:0000259" key="10">
    <source>
        <dbReference type="PROSITE" id="PS51677"/>
    </source>
</evidence>
<evidence type="ECO:0000313" key="12">
    <source>
        <dbReference type="Proteomes" id="UP000003455"/>
    </source>
</evidence>
<dbReference type="InterPro" id="IPR002509">
    <property type="entry name" value="NODB_dom"/>
</dbReference>
<dbReference type="GO" id="GO:0016811">
    <property type="term" value="F:hydrolase activity, acting on carbon-nitrogen (but not peptide) bonds, in linear amides"/>
    <property type="evidence" value="ECO:0007669"/>
    <property type="project" value="InterPro"/>
</dbReference>
<dbReference type="PANTHER" id="PTHR34216">
    <property type="match status" value="1"/>
</dbReference>
<evidence type="ECO:0000256" key="9">
    <source>
        <dbReference type="ARBA" id="ARBA00033195"/>
    </source>
</evidence>